<protein>
    <submittedName>
        <fullName evidence="1">Uncharacterized protein</fullName>
    </submittedName>
</protein>
<dbReference type="AlphaFoldDB" id="A0A318JQ26"/>
<dbReference type="Proteomes" id="UP000247569">
    <property type="component" value="Unassembled WGS sequence"/>
</dbReference>
<name>A0A318JQ26_9NOCA</name>
<keyword evidence="2" id="KW-1185">Reference proteome</keyword>
<sequence length="55" mass="6040">MDDQQSRTKIRNYAAVAEEPALEPAAARAALEKALASIPDEELRNFRGGQILIVM</sequence>
<dbReference type="EMBL" id="QJKF01000017">
    <property type="protein sequence ID" value="PXX57631.1"/>
    <property type="molecule type" value="Genomic_DNA"/>
</dbReference>
<gene>
    <name evidence="1" type="ORF">DFR70_11759</name>
</gene>
<comment type="caution">
    <text evidence="1">The sequence shown here is derived from an EMBL/GenBank/DDBJ whole genome shotgun (WGS) entry which is preliminary data.</text>
</comment>
<evidence type="ECO:0000313" key="2">
    <source>
        <dbReference type="Proteomes" id="UP000247569"/>
    </source>
</evidence>
<reference evidence="1 2" key="1">
    <citation type="submission" date="2018-05" db="EMBL/GenBank/DDBJ databases">
        <title>Genomic Encyclopedia of Type Strains, Phase IV (KMG-IV): sequencing the most valuable type-strain genomes for metagenomic binning, comparative biology and taxonomic classification.</title>
        <authorList>
            <person name="Goeker M."/>
        </authorList>
    </citation>
    <scope>NUCLEOTIDE SEQUENCE [LARGE SCALE GENOMIC DNA]</scope>
    <source>
        <strain evidence="1 2">DSM 44704</strain>
    </source>
</reference>
<accession>A0A318JQ26</accession>
<organism evidence="1 2">
    <name type="scientific">Nocardia tenerifensis</name>
    <dbReference type="NCBI Taxonomy" id="228006"/>
    <lineage>
        <taxon>Bacteria</taxon>
        <taxon>Bacillati</taxon>
        <taxon>Actinomycetota</taxon>
        <taxon>Actinomycetes</taxon>
        <taxon>Mycobacteriales</taxon>
        <taxon>Nocardiaceae</taxon>
        <taxon>Nocardia</taxon>
    </lineage>
</organism>
<proteinExistence type="predicted"/>
<evidence type="ECO:0000313" key="1">
    <source>
        <dbReference type="EMBL" id="PXX57631.1"/>
    </source>
</evidence>